<accession>F9Q7Y7</accession>
<dbReference type="PRINTS" id="PR01210">
    <property type="entry name" value="GGTRANSPTASE"/>
</dbReference>
<evidence type="ECO:0000313" key="4">
    <source>
        <dbReference type="Proteomes" id="UP000006235"/>
    </source>
</evidence>
<comment type="similarity">
    <text evidence="1">Belongs to the gamma-glutamyltransferase family.</text>
</comment>
<proteinExistence type="inferred from homology"/>
<reference evidence="3 4" key="1">
    <citation type="submission" date="2011-07" db="EMBL/GenBank/DDBJ databases">
        <authorList>
            <person name="Harkins D.M."/>
            <person name="Madupu R."/>
            <person name="Durkin A.S."/>
            <person name="Torralba M."/>
            <person name="Methe B."/>
            <person name="Sutton G.G."/>
            <person name="Nelson K.E."/>
        </authorList>
    </citation>
    <scope>NUCLEOTIDE SEQUENCE [LARGE SCALE GENOMIC DNA]</scope>
    <source>
        <strain evidence="3 4">HK 85</strain>
    </source>
</reference>
<evidence type="ECO:0000256" key="1">
    <source>
        <dbReference type="ARBA" id="ARBA00009381"/>
    </source>
</evidence>
<protein>
    <submittedName>
        <fullName evidence="3">Putative gamma-glutamyltranspeptidase</fullName>
    </submittedName>
</protein>
<dbReference type="STRING" id="1035188.HMPREF9952_1742"/>
<dbReference type="EMBL" id="AFUV01000007">
    <property type="protein sequence ID" value="EGV06398.1"/>
    <property type="molecule type" value="Genomic_DNA"/>
</dbReference>
<dbReference type="AlphaFoldDB" id="F9Q7Y7"/>
<dbReference type="InterPro" id="IPR029055">
    <property type="entry name" value="Ntn_hydrolases_N"/>
</dbReference>
<keyword evidence="2" id="KW-0732">Signal</keyword>
<dbReference type="Proteomes" id="UP000006235">
    <property type="component" value="Unassembled WGS sequence"/>
</dbReference>
<organism evidence="3 4">
    <name type="scientific">Haemophilus pittmaniae HK 85</name>
    <dbReference type="NCBI Taxonomy" id="1035188"/>
    <lineage>
        <taxon>Bacteria</taxon>
        <taxon>Pseudomonadati</taxon>
        <taxon>Pseudomonadota</taxon>
        <taxon>Gammaproteobacteria</taxon>
        <taxon>Pasteurellales</taxon>
        <taxon>Pasteurellaceae</taxon>
        <taxon>Haemophilus</taxon>
    </lineage>
</organism>
<dbReference type="PANTHER" id="PTHR43199:SF1">
    <property type="entry name" value="GLUTATHIONE HYDROLASE PROENZYME"/>
    <property type="match status" value="1"/>
</dbReference>
<name>F9Q7Y7_9PAST</name>
<dbReference type="Pfam" id="PF01019">
    <property type="entry name" value="G_glu_transpept"/>
    <property type="match status" value="1"/>
</dbReference>
<dbReference type="PANTHER" id="PTHR43199">
    <property type="entry name" value="GLUTATHIONE HYDROLASE"/>
    <property type="match status" value="1"/>
</dbReference>
<feature type="signal peptide" evidence="2">
    <location>
        <begin position="1"/>
        <end position="28"/>
    </location>
</feature>
<feature type="chain" id="PRO_5003386006" evidence="2">
    <location>
        <begin position="29"/>
        <end position="209"/>
    </location>
</feature>
<dbReference type="SUPFAM" id="SSF56235">
    <property type="entry name" value="N-terminal nucleophile aminohydrolases (Ntn hydrolases)"/>
    <property type="match status" value="1"/>
</dbReference>
<sequence>MKKFAKKCLFSSLALSITVALGTPFAMANQPTATPSATALAAARYDSEKDIFHPIYAKNGMVASEQGLASEVGAQILRQGGNAVDAAVAVGFALAVVLPNAGNIGGGGFMVLHDAKSGANYAIDFRETAPLKADRNMFLDKDGNVINGRSLYSHFAVGVPGTVAGMEYALQKWGSMSLAQVLAPAIQLAEKGFTVGPILANTLKPKKIT</sequence>
<comment type="caution">
    <text evidence="3">The sequence shown here is derived from an EMBL/GenBank/DDBJ whole genome shotgun (WGS) entry which is preliminary data.</text>
</comment>
<evidence type="ECO:0000313" key="3">
    <source>
        <dbReference type="EMBL" id="EGV06398.1"/>
    </source>
</evidence>
<dbReference type="MEROPS" id="T03.001"/>
<gene>
    <name evidence="3" type="ORF">HMPREF9952_1742</name>
</gene>
<evidence type="ECO:0000256" key="2">
    <source>
        <dbReference type="SAM" id="SignalP"/>
    </source>
</evidence>
<dbReference type="InterPro" id="IPR051792">
    <property type="entry name" value="GGT_bact"/>
</dbReference>